<gene>
    <name evidence="2" type="ORF">MFERI14822_00121</name>
</gene>
<dbReference type="Proteomes" id="UP001178743">
    <property type="component" value="Chromosome"/>
</dbReference>
<keyword evidence="1" id="KW-0812">Transmembrane</keyword>
<proteinExistence type="predicted"/>
<dbReference type="Pfam" id="PF03382">
    <property type="entry name" value="DUF285"/>
    <property type="match status" value="1"/>
</dbReference>
<feature type="transmembrane region" description="Helical" evidence="1">
    <location>
        <begin position="295"/>
        <end position="318"/>
    </location>
</feature>
<dbReference type="RefSeq" id="WP_278307599.1">
    <property type="nucleotide sequence ID" value="NZ_CP104008.1"/>
</dbReference>
<dbReference type="AlphaFoldDB" id="A0AAX3TDY0"/>
<dbReference type="NCBIfam" id="TIGR02167">
    <property type="entry name" value="Liste_lipo_26"/>
    <property type="match status" value="1"/>
</dbReference>
<protein>
    <submittedName>
        <fullName evidence="2">Uncharacterized protein</fullName>
    </submittedName>
</protein>
<evidence type="ECO:0000256" key="1">
    <source>
        <dbReference type="SAM" id="Phobius"/>
    </source>
</evidence>
<accession>A0AAX3TDY0</accession>
<keyword evidence="1" id="KW-1133">Transmembrane helix</keyword>
<sequence>MKKILKLASYSIFTSLFISIPIFNLNNNEKSIYSFKQEAKKHPFHEYNEDKTEIKKLGYYKHPTTKKVTIRPIPYHVNKVPEELPKDIESLYRAFAFRYEHHKPVTGFEKWDTSKITDMSYAFYDNHLINTDLSTWKTDSVNNMQGMFKNATMFNNEDKSLSWTTNNVENMESMFDGAKSFKQNLMGWNVDKVTKNKNFSRGSGIYNDQNKKPKWKNLVEQNEPIVEKTEEKKLKEIVHSSPVKSKTTIPWIKIVTPVTKSTSSPKTTPKPNSSLVIPKSTMTQNTTTKKLSTPAIVGIVVGTQAILTSLGFGIPYIIKKIKK</sequence>
<dbReference type="EMBL" id="CP104008">
    <property type="protein sequence ID" value="WFQ92360.1"/>
    <property type="molecule type" value="Genomic_DNA"/>
</dbReference>
<feature type="transmembrane region" description="Helical" evidence="1">
    <location>
        <begin position="7"/>
        <end position="25"/>
    </location>
</feature>
<name>A0AAX3TDY0_9MOLU</name>
<evidence type="ECO:0000313" key="3">
    <source>
        <dbReference type="Proteomes" id="UP001178743"/>
    </source>
</evidence>
<dbReference type="InterPro" id="IPR005046">
    <property type="entry name" value="DUF285"/>
</dbReference>
<reference evidence="2" key="1">
    <citation type="submission" date="2022-06" db="EMBL/GenBank/DDBJ databases">
        <title>Comparative genomic analysis of Mycoplasma feriruminatoris and the Mycoplasma mycoides cluster.</title>
        <authorList>
            <person name="Baby V."/>
            <person name="Ambroset C."/>
            <person name="Gaurivaud P."/>
            <person name="Boury C."/>
            <person name="Guichoux E."/>
            <person name="Lartigue C."/>
            <person name="Tardy F."/>
            <person name="Sirand-Pugnet P."/>
        </authorList>
    </citation>
    <scope>NUCLEOTIDE SEQUENCE</scope>
    <source>
        <strain evidence="2">L14822</strain>
    </source>
</reference>
<evidence type="ECO:0000313" key="2">
    <source>
        <dbReference type="EMBL" id="WFQ92360.1"/>
    </source>
</evidence>
<organism evidence="2 3">
    <name type="scientific">Mycoplasma feriruminatoris</name>
    <dbReference type="NCBI Taxonomy" id="1179777"/>
    <lineage>
        <taxon>Bacteria</taxon>
        <taxon>Bacillati</taxon>
        <taxon>Mycoplasmatota</taxon>
        <taxon>Mollicutes</taxon>
        <taxon>Mycoplasmataceae</taxon>
        <taxon>Mycoplasma</taxon>
    </lineage>
</organism>
<dbReference type="InterPro" id="IPR011889">
    <property type="entry name" value="Liste_lipo_26"/>
</dbReference>
<keyword evidence="1" id="KW-0472">Membrane</keyword>